<feature type="transmembrane region" description="Helical" evidence="1">
    <location>
        <begin position="169"/>
        <end position="189"/>
    </location>
</feature>
<dbReference type="InterPro" id="IPR052710">
    <property type="entry name" value="CAAX_protease"/>
</dbReference>
<dbReference type="eggNOG" id="arCOG02767">
    <property type="taxonomic scope" value="Archaea"/>
</dbReference>
<feature type="domain" description="CAAX prenyl protease 2/Lysostaphin resistance protein A-like" evidence="2">
    <location>
        <begin position="139"/>
        <end position="235"/>
    </location>
</feature>
<gene>
    <name evidence="4" type="ORF">HLRTI_001572</name>
    <name evidence="3" type="ORF">HTIA_2427</name>
</gene>
<dbReference type="OrthoDB" id="275779at2157"/>
<dbReference type="GO" id="GO:0080120">
    <property type="term" value="P:CAAX-box protein maturation"/>
    <property type="evidence" value="ECO:0007669"/>
    <property type="project" value="UniProtKB-ARBA"/>
</dbReference>
<dbReference type="HOGENOM" id="CLU_073769_0_0_2"/>
<accession>F7PM24</accession>
<sequence>MASKRVTDNQRLRAVILAGGWSLVGLLGSELLAVPLIGTVLFVAGPLSDTVYYSVTMVASGIGMVALAGAYFWLHDHTVDYLDVKWPSLREIGYSVLGFLALFGALIVVSLLTQALGVQTADHNVTQIVEESGSVEIYLVLAVLSFLVIAPVEELFYRNIVQKSLYETFSPRQAVVIASGLFALIHIPVYLTNGLGPLLTTLPFLFVLALVLGESYRRTRNLTVPILIHAVFNAVQFLYQYLVEVNDLATGTGLLS</sequence>
<dbReference type="KEGG" id="hti:HTIA_2427"/>
<dbReference type="AlphaFoldDB" id="F7PM24"/>
<evidence type="ECO:0000256" key="1">
    <source>
        <dbReference type="SAM" id="Phobius"/>
    </source>
</evidence>
<dbReference type="EMBL" id="AFNT02000016">
    <property type="protein sequence ID" value="ERJ06367.1"/>
    <property type="molecule type" value="Genomic_DNA"/>
</dbReference>
<evidence type="ECO:0000313" key="4">
    <source>
        <dbReference type="EMBL" id="ERJ06367.1"/>
    </source>
</evidence>
<keyword evidence="1" id="KW-0812">Transmembrane</keyword>
<evidence type="ECO:0000313" key="6">
    <source>
        <dbReference type="Proteomes" id="UP000015381"/>
    </source>
</evidence>
<keyword evidence="3" id="KW-0645">Protease</keyword>
<dbReference type="GO" id="GO:0006508">
    <property type="term" value="P:proteolysis"/>
    <property type="evidence" value="ECO:0007669"/>
    <property type="project" value="UniProtKB-KW"/>
</dbReference>
<evidence type="ECO:0000313" key="5">
    <source>
        <dbReference type="Proteomes" id="UP000003861"/>
    </source>
</evidence>
<dbReference type="Pfam" id="PF02517">
    <property type="entry name" value="Rce1-like"/>
    <property type="match status" value="1"/>
</dbReference>
<evidence type="ECO:0000313" key="3">
    <source>
        <dbReference type="EMBL" id="CCQ34535.1"/>
    </source>
</evidence>
<dbReference type="STRING" id="1033806.HTIA_2427"/>
<dbReference type="EMBL" id="HF571520">
    <property type="protein sequence ID" value="CCQ34535.1"/>
    <property type="molecule type" value="Genomic_DNA"/>
</dbReference>
<keyword evidence="6" id="KW-1185">Reference proteome</keyword>
<protein>
    <submittedName>
        <fullName evidence="4">Abortive infection protein</fullName>
    </submittedName>
    <submittedName>
        <fullName evidence="3">Membrane-anchored protease-like protein</fullName>
    </submittedName>
</protein>
<dbReference type="RefSeq" id="WP_008527132.1">
    <property type="nucleotide sequence ID" value="NC_021921.1"/>
</dbReference>
<dbReference type="GO" id="GO:0004175">
    <property type="term" value="F:endopeptidase activity"/>
    <property type="evidence" value="ECO:0007669"/>
    <property type="project" value="UniProtKB-ARBA"/>
</dbReference>
<feature type="transmembrane region" description="Helical" evidence="1">
    <location>
        <begin position="224"/>
        <end position="242"/>
    </location>
</feature>
<reference evidence="3 6" key="3">
    <citation type="journal article" date="2014" name="Environ. Microbiol.">
        <title>Halorhabdus tiamatea: proteogenomics and glycosidase activity measurements identify the first cultivated euryarchaeon from a deep-sea anoxic brine lake as potential polysaccharide degrader.</title>
        <authorList>
            <person name="Werner J."/>
            <person name="Ferrer M."/>
            <person name="Michel G."/>
            <person name="Mann A.J."/>
            <person name="Huang S."/>
            <person name="Juarez S."/>
            <person name="Ciordia S."/>
            <person name="Albar J.P."/>
            <person name="Alcaide M."/>
            <person name="La Cono V."/>
            <person name="Yakimov M.M."/>
            <person name="Antunes A."/>
            <person name="Taborda M."/>
            <person name="Da Costa M.S."/>
            <person name="Amann R.I."/>
            <person name="Gloeckner F.O."/>
            <person name="Golyshina O.V."/>
            <person name="Golyshin P.N."/>
            <person name="Teeling H."/>
        </authorList>
    </citation>
    <scope>NUCLEOTIDE SEQUENCE [LARGE SCALE GENOMIC DNA]</scope>
    <source>
        <strain evidence="6">SARL4B</strain>
        <strain evidence="3">Type strain: SARL4B</strain>
    </source>
</reference>
<feature type="transmembrane region" description="Helical" evidence="1">
    <location>
        <begin position="137"/>
        <end position="157"/>
    </location>
</feature>
<evidence type="ECO:0000259" key="2">
    <source>
        <dbReference type="Pfam" id="PF02517"/>
    </source>
</evidence>
<proteinExistence type="predicted"/>
<feature type="transmembrane region" description="Helical" evidence="1">
    <location>
        <begin position="94"/>
        <end position="117"/>
    </location>
</feature>
<dbReference type="PANTHER" id="PTHR36435:SF1">
    <property type="entry name" value="CAAX AMINO TERMINAL PROTEASE FAMILY PROTEIN"/>
    <property type="match status" value="1"/>
</dbReference>
<dbReference type="InterPro" id="IPR003675">
    <property type="entry name" value="Rce1/LyrA-like_dom"/>
</dbReference>
<dbReference type="GeneID" id="23799027"/>
<reference evidence="4 5" key="1">
    <citation type="journal article" date="2011" name="J. Bacteriol.">
        <title>Genome sequence of Halorhabdus tiamatea, the first archaeon isolated from a deep-sea anoxic brine lake.</title>
        <authorList>
            <person name="Antunes A."/>
            <person name="Alam I."/>
            <person name="Bajic V.B."/>
            <person name="Stingl U."/>
        </authorList>
    </citation>
    <scope>NUCLEOTIDE SEQUENCE [LARGE SCALE GENOMIC DNA]</scope>
    <source>
        <strain evidence="4 5">SARL4B</strain>
    </source>
</reference>
<feature type="transmembrane region" description="Helical" evidence="1">
    <location>
        <begin position="51"/>
        <end position="74"/>
    </location>
</feature>
<feature type="transmembrane region" description="Helical" evidence="1">
    <location>
        <begin position="12"/>
        <end position="45"/>
    </location>
</feature>
<keyword evidence="3" id="KW-0378">Hydrolase</keyword>
<keyword evidence="1" id="KW-0472">Membrane</keyword>
<name>F7PM24_9EURY</name>
<dbReference type="Proteomes" id="UP000015381">
    <property type="component" value="Chromosome I"/>
</dbReference>
<dbReference type="Proteomes" id="UP000003861">
    <property type="component" value="Unassembled WGS sequence"/>
</dbReference>
<organism evidence="4 5">
    <name type="scientific">Halorhabdus tiamatea SARL4B</name>
    <dbReference type="NCBI Taxonomy" id="1033806"/>
    <lineage>
        <taxon>Archaea</taxon>
        <taxon>Methanobacteriati</taxon>
        <taxon>Methanobacteriota</taxon>
        <taxon>Stenosarchaea group</taxon>
        <taxon>Halobacteria</taxon>
        <taxon>Halobacteriales</taxon>
        <taxon>Haloarculaceae</taxon>
        <taxon>Halorhabdus</taxon>
    </lineage>
</organism>
<keyword evidence="1" id="KW-1133">Transmembrane helix</keyword>
<reference evidence="4 5" key="2">
    <citation type="journal article" date="2013" name="PLoS ONE">
        <title>INDIGO - INtegrated Data Warehouse of MIcrobial GenOmes with Examples from the Red Sea Extremophiles.</title>
        <authorList>
            <person name="Alam I."/>
            <person name="Antunes A."/>
            <person name="Kamau A.A."/>
            <person name="Ba Alawi W."/>
            <person name="Kalkatawi M."/>
            <person name="Stingl U."/>
            <person name="Bajic V.B."/>
        </authorList>
    </citation>
    <scope>NUCLEOTIDE SEQUENCE [LARGE SCALE GENOMIC DNA]</scope>
    <source>
        <strain evidence="4 5">SARL4B</strain>
    </source>
</reference>
<feature type="transmembrane region" description="Helical" evidence="1">
    <location>
        <begin position="195"/>
        <end position="212"/>
    </location>
</feature>
<dbReference type="PANTHER" id="PTHR36435">
    <property type="entry name" value="SLR1288 PROTEIN"/>
    <property type="match status" value="1"/>
</dbReference>